<dbReference type="Proteomes" id="UP000515838">
    <property type="component" value="Chromosome"/>
</dbReference>
<dbReference type="SUPFAM" id="SSF55729">
    <property type="entry name" value="Acyl-CoA N-acyltransferases (Nat)"/>
    <property type="match status" value="1"/>
</dbReference>
<protein>
    <submittedName>
        <fullName evidence="1">Thermostable hemolysin</fullName>
    </submittedName>
</protein>
<sequence>MHWIRPHIALAPLPGRFVSVQLVERDDPGREAVEAFIADVYRDRYGAVLRNFFPHLIAYRDSDGRLAAAVGIRAGAEGPLFVEHYLDGPVEHAMTRRGIAHVDRRRVVEVGNFAATSPGIARELILQLALTLQAAGMDWVLLVATQQLRNAFERLRLPMLELAEARAERLGDAGADWGRYYDARPRLICGNLAEGVAYLRGVERPAACTAPDACLAGAP</sequence>
<name>A0A7G9TDJ5_PSEMX</name>
<dbReference type="Pfam" id="PF12261">
    <property type="entry name" value="T_hemolysin"/>
    <property type="match status" value="1"/>
</dbReference>
<dbReference type="EMBL" id="CP060731">
    <property type="protein sequence ID" value="QNN78170.1"/>
    <property type="molecule type" value="Genomic_DNA"/>
</dbReference>
<dbReference type="AlphaFoldDB" id="A0A7G9TDJ5"/>
<dbReference type="RefSeq" id="WP_187573615.1">
    <property type="nucleotide sequence ID" value="NZ_CP060731.1"/>
</dbReference>
<evidence type="ECO:0000313" key="2">
    <source>
        <dbReference type="Proteomes" id="UP000515838"/>
    </source>
</evidence>
<accession>A0A7G9TDJ5</accession>
<organism evidence="1 2">
    <name type="scientific">Pseudoxanthomonas mexicana</name>
    <dbReference type="NCBI Taxonomy" id="128785"/>
    <lineage>
        <taxon>Bacteria</taxon>
        <taxon>Pseudomonadati</taxon>
        <taxon>Pseudomonadota</taxon>
        <taxon>Gammaproteobacteria</taxon>
        <taxon>Lysobacterales</taxon>
        <taxon>Lysobacteraceae</taxon>
        <taxon>Pseudoxanthomonas</taxon>
    </lineage>
</organism>
<dbReference type="InterPro" id="IPR016181">
    <property type="entry name" value="Acyl_CoA_acyltransferase"/>
</dbReference>
<dbReference type="InterPro" id="IPR022050">
    <property type="entry name" value="T_hemolysin"/>
</dbReference>
<evidence type="ECO:0000313" key="1">
    <source>
        <dbReference type="EMBL" id="QNN78170.1"/>
    </source>
</evidence>
<gene>
    <name evidence="1" type="ORF">IAE60_01640</name>
</gene>
<reference evidence="1 2" key="1">
    <citation type="submission" date="2020-08" db="EMBL/GenBank/DDBJ databases">
        <title>Streptomycin Non-resistant strain, P. mexicana.</title>
        <authorList>
            <person name="Ganesh-Kumar S."/>
            <person name="Zhe T."/>
            <person name="Yu Z."/>
            <person name="Min Y."/>
        </authorList>
    </citation>
    <scope>NUCLEOTIDE SEQUENCE [LARGE SCALE GENOMIC DNA]</scope>
    <source>
        <strain evidence="1 2">GTZY2</strain>
    </source>
</reference>
<proteinExistence type="predicted"/>
<dbReference type="GeneID" id="81469648"/>